<dbReference type="STRING" id="1123062.SAMN02745775_101606"/>
<organism evidence="1 2">
    <name type="scientific">Falsiroseomonas stagni DSM 19981</name>
    <dbReference type="NCBI Taxonomy" id="1123062"/>
    <lineage>
        <taxon>Bacteria</taxon>
        <taxon>Pseudomonadati</taxon>
        <taxon>Pseudomonadota</taxon>
        <taxon>Alphaproteobacteria</taxon>
        <taxon>Acetobacterales</taxon>
        <taxon>Roseomonadaceae</taxon>
        <taxon>Falsiroseomonas</taxon>
    </lineage>
</organism>
<dbReference type="AlphaFoldDB" id="A0A1I3XSZ2"/>
<keyword evidence="2" id="KW-1185">Reference proteome</keyword>
<evidence type="ECO:0000313" key="1">
    <source>
        <dbReference type="EMBL" id="SFK22419.1"/>
    </source>
</evidence>
<dbReference type="InterPro" id="IPR011049">
    <property type="entry name" value="Serralysin-like_metalloprot_C"/>
</dbReference>
<dbReference type="SUPFAM" id="SSF51120">
    <property type="entry name" value="beta-Roll"/>
    <property type="match status" value="1"/>
</dbReference>
<reference evidence="1 2" key="1">
    <citation type="submission" date="2016-10" db="EMBL/GenBank/DDBJ databases">
        <authorList>
            <person name="de Groot N.N."/>
        </authorList>
    </citation>
    <scope>NUCLEOTIDE SEQUENCE [LARGE SCALE GENOMIC DNA]</scope>
    <source>
        <strain evidence="1 2">DSM 19981</strain>
    </source>
</reference>
<dbReference type="OrthoDB" id="7275897at2"/>
<evidence type="ECO:0008006" key="3">
    <source>
        <dbReference type="Google" id="ProtNLM"/>
    </source>
</evidence>
<dbReference type="RefSeq" id="WP_092955269.1">
    <property type="nucleotide sequence ID" value="NZ_FOSQ01000001.1"/>
</dbReference>
<proteinExistence type="predicted"/>
<dbReference type="GO" id="GO:0005509">
    <property type="term" value="F:calcium ion binding"/>
    <property type="evidence" value="ECO:0007669"/>
    <property type="project" value="InterPro"/>
</dbReference>
<protein>
    <recommendedName>
        <fullName evidence="3">Hemolysin-type calcium-binding repeat-containing protein</fullName>
    </recommendedName>
</protein>
<sequence>MMTMTTTATPFTTTSTSIGAGTRPAFLSARLVCSRAQHDPVAKAHQAWQPKFSADNVGVFDVTRGLNDGPIRLASPDEPIPPGMKFFFEVQLRHEGEFRGDFQRILEVGDNFVNPSKANAIAFGQFFAGSEVAFEIFVGGQSYQIFGANTLIQGETATRRIQVTDANIVQLYKSDVLIGQREVPDIRVIPRDSVFIGRDSSGEFTPLRGEFLSIRSDIDGNQVEDALPLPPPNLPRPIFVEPRDHEPNPVPGGVDTLAGGAGNDLLDGGAGADLLTGGGMNDVFRFARGQAQGDVVADFIGNGSATGDRLEFRGYGSAAQGASFAQIDALTWRVTSADGLTAEDITFANAAILHGSDWSFL</sequence>
<dbReference type="Gene3D" id="2.150.10.10">
    <property type="entry name" value="Serralysin-like metalloprotease, C-terminal"/>
    <property type="match status" value="1"/>
</dbReference>
<name>A0A1I3XSZ2_9PROT</name>
<dbReference type="Pfam" id="PF00353">
    <property type="entry name" value="HemolysinCabind"/>
    <property type="match status" value="1"/>
</dbReference>
<dbReference type="EMBL" id="FOSQ01000001">
    <property type="protein sequence ID" value="SFK22419.1"/>
    <property type="molecule type" value="Genomic_DNA"/>
</dbReference>
<dbReference type="Proteomes" id="UP000199473">
    <property type="component" value="Unassembled WGS sequence"/>
</dbReference>
<evidence type="ECO:0000313" key="2">
    <source>
        <dbReference type="Proteomes" id="UP000199473"/>
    </source>
</evidence>
<accession>A0A1I3XSZ2</accession>
<dbReference type="PRINTS" id="PR00313">
    <property type="entry name" value="CABNDNGRPT"/>
</dbReference>
<dbReference type="InterPro" id="IPR001343">
    <property type="entry name" value="Hemolysn_Ca-bd"/>
</dbReference>
<gene>
    <name evidence="1" type="ORF">SAMN02745775_101606</name>
</gene>
<dbReference type="PROSITE" id="PS00330">
    <property type="entry name" value="HEMOLYSIN_CALCIUM"/>
    <property type="match status" value="2"/>
</dbReference>
<dbReference type="InterPro" id="IPR018511">
    <property type="entry name" value="Hemolysin-typ_Ca-bd_CS"/>
</dbReference>